<dbReference type="InterPro" id="IPR051269">
    <property type="entry name" value="Fe-S_cluster_ET"/>
</dbReference>
<dbReference type="AlphaFoldDB" id="A0A372FVM5"/>
<dbReference type="InterPro" id="IPR001080">
    <property type="entry name" value="3Fe4S_ferredoxin"/>
</dbReference>
<dbReference type="Gene3D" id="3.30.70.20">
    <property type="match status" value="1"/>
</dbReference>
<protein>
    <recommendedName>
        <fullName evidence="8">Ferredoxin</fullName>
    </recommendedName>
</protein>
<evidence type="ECO:0000313" key="10">
    <source>
        <dbReference type="Proteomes" id="UP000262621"/>
    </source>
</evidence>
<evidence type="ECO:0000256" key="8">
    <source>
        <dbReference type="RuleBase" id="RU368020"/>
    </source>
</evidence>
<name>A0A372FVM5_9ACTN</name>
<keyword evidence="2 8" id="KW-0813">Transport</keyword>
<dbReference type="Pfam" id="PF13459">
    <property type="entry name" value="Fer4_15"/>
    <property type="match status" value="1"/>
</dbReference>
<evidence type="ECO:0000256" key="1">
    <source>
        <dbReference type="ARBA" id="ARBA00001927"/>
    </source>
</evidence>
<dbReference type="EMBL" id="QVFU01000028">
    <property type="protein sequence ID" value="RFS44529.1"/>
    <property type="molecule type" value="Genomic_DNA"/>
</dbReference>
<dbReference type="PRINTS" id="PR00352">
    <property type="entry name" value="3FE4SFRDOXIN"/>
</dbReference>
<dbReference type="GO" id="GO:0005506">
    <property type="term" value="F:iron ion binding"/>
    <property type="evidence" value="ECO:0007669"/>
    <property type="project" value="UniProtKB-UniRule"/>
</dbReference>
<dbReference type="OrthoDB" id="9803319at2"/>
<keyword evidence="10" id="KW-1185">Reference proteome</keyword>
<dbReference type="GO" id="GO:0051538">
    <property type="term" value="F:3 iron, 4 sulfur cluster binding"/>
    <property type="evidence" value="ECO:0007669"/>
    <property type="project" value="UniProtKB-KW"/>
</dbReference>
<comment type="caution">
    <text evidence="9">The sequence shown here is derived from an EMBL/GenBank/DDBJ whole genome shotgun (WGS) entry which is preliminary data.</text>
</comment>
<dbReference type="Proteomes" id="UP000262621">
    <property type="component" value="Unassembled WGS sequence"/>
</dbReference>
<dbReference type="PANTHER" id="PTHR36923">
    <property type="entry name" value="FERREDOXIN"/>
    <property type="match status" value="1"/>
</dbReference>
<evidence type="ECO:0000313" key="9">
    <source>
        <dbReference type="EMBL" id="RFS44529.1"/>
    </source>
</evidence>
<sequence length="72" mass="7893">MTVLLTVAAERCLGAGHCVRLAPEVFDEDDHGTVVLLVAEPEPDRVPAVREAAQLCPNRAISIQTTQQERER</sequence>
<organism evidence="9 10">
    <name type="scientific">Micromonospora craniellae</name>
    <dbReference type="NCBI Taxonomy" id="2294034"/>
    <lineage>
        <taxon>Bacteria</taxon>
        <taxon>Bacillati</taxon>
        <taxon>Actinomycetota</taxon>
        <taxon>Actinomycetes</taxon>
        <taxon>Micromonosporales</taxon>
        <taxon>Micromonosporaceae</taxon>
        <taxon>Micromonospora</taxon>
    </lineage>
</organism>
<evidence type="ECO:0000256" key="2">
    <source>
        <dbReference type="ARBA" id="ARBA00022448"/>
    </source>
</evidence>
<gene>
    <name evidence="9" type="ORF">D0Q02_21735</name>
</gene>
<proteinExistence type="predicted"/>
<keyword evidence="4 8" id="KW-0249">Electron transport</keyword>
<dbReference type="GO" id="GO:0009055">
    <property type="term" value="F:electron transfer activity"/>
    <property type="evidence" value="ECO:0007669"/>
    <property type="project" value="UniProtKB-UniRule"/>
</dbReference>
<reference evidence="9 10" key="1">
    <citation type="submission" date="2018-08" db="EMBL/GenBank/DDBJ databases">
        <title>Verrucosispora craniellae sp. nov., isolated from a marine sponge in the South China Sea.</title>
        <authorList>
            <person name="Li L."/>
            <person name="Lin H.W."/>
        </authorList>
    </citation>
    <scope>NUCLEOTIDE SEQUENCE [LARGE SCALE GENOMIC DNA]</scope>
    <source>
        <strain evidence="9 10">LHW63014</strain>
    </source>
</reference>
<evidence type="ECO:0000256" key="6">
    <source>
        <dbReference type="ARBA" id="ARBA00023014"/>
    </source>
</evidence>
<comment type="function">
    <text evidence="8">Ferredoxins are iron-sulfur proteins that transfer electrons in a wide variety of metabolic reactions.</text>
</comment>
<evidence type="ECO:0000256" key="7">
    <source>
        <dbReference type="ARBA" id="ARBA00023291"/>
    </source>
</evidence>
<dbReference type="SUPFAM" id="SSF54862">
    <property type="entry name" value="4Fe-4S ferredoxins"/>
    <property type="match status" value="1"/>
</dbReference>
<evidence type="ECO:0000256" key="4">
    <source>
        <dbReference type="ARBA" id="ARBA00022982"/>
    </source>
</evidence>
<dbReference type="PANTHER" id="PTHR36923:SF3">
    <property type="entry name" value="FERREDOXIN"/>
    <property type="match status" value="1"/>
</dbReference>
<dbReference type="RefSeq" id="WP_117229869.1">
    <property type="nucleotide sequence ID" value="NZ_CP061725.1"/>
</dbReference>
<accession>A0A372FVM5</accession>
<keyword evidence="7" id="KW-0003">3Fe-4S</keyword>
<keyword evidence="3 8" id="KW-0479">Metal-binding</keyword>
<keyword evidence="6 8" id="KW-0411">Iron-sulfur</keyword>
<keyword evidence="5 8" id="KW-0408">Iron</keyword>
<evidence type="ECO:0000256" key="5">
    <source>
        <dbReference type="ARBA" id="ARBA00023004"/>
    </source>
</evidence>
<evidence type="ECO:0000256" key="3">
    <source>
        <dbReference type="ARBA" id="ARBA00022723"/>
    </source>
</evidence>
<comment type="cofactor">
    <cofactor evidence="1">
        <name>[3Fe-4S] cluster</name>
        <dbReference type="ChEBI" id="CHEBI:21137"/>
    </cofactor>
</comment>